<comment type="subcellular location">
    <subcellularLocation>
        <location evidence="1">Mitochondrion</location>
    </subcellularLocation>
</comment>
<dbReference type="PANTHER" id="PTHR28595:SF1">
    <property type="entry name" value="LARGE RIBOSOMAL SUBUNIT PROTEIN ML54"/>
    <property type="match status" value="1"/>
</dbReference>
<evidence type="ECO:0000313" key="9">
    <source>
        <dbReference type="Proteomes" id="UP000799049"/>
    </source>
</evidence>
<dbReference type="PANTHER" id="PTHR28595">
    <property type="entry name" value="39S RIBOSOMAL PROTEIN L54, MITOCHONDRIAL"/>
    <property type="match status" value="1"/>
</dbReference>
<evidence type="ECO:0000256" key="2">
    <source>
        <dbReference type="ARBA" id="ARBA00022946"/>
    </source>
</evidence>
<evidence type="ECO:0000313" key="8">
    <source>
        <dbReference type="EMBL" id="KAF0852796.1"/>
    </source>
</evidence>
<protein>
    <recommendedName>
        <fullName evidence="7">Large ribosomal subunit protein mL54</fullName>
    </recommendedName>
</protein>
<comment type="caution">
    <text evidence="8">The sequence shown here is derived from an EMBL/GenBank/DDBJ whole genome shotgun (WGS) entry which is preliminary data.</text>
</comment>
<keyword evidence="5" id="KW-0687">Ribonucleoprotein</keyword>
<keyword evidence="9" id="KW-1185">Reference proteome</keyword>
<organism evidence="8 9">
    <name type="scientific">Andalucia godoyi</name>
    <name type="common">Flagellate</name>
    <dbReference type="NCBI Taxonomy" id="505711"/>
    <lineage>
        <taxon>Eukaryota</taxon>
        <taxon>Discoba</taxon>
        <taxon>Jakobida</taxon>
        <taxon>Andalucina</taxon>
        <taxon>Andaluciidae</taxon>
        <taxon>Andalucia</taxon>
    </lineage>
</organism>
<dbReference type="OrthoDB" id="10252718at2759"/>
<evidence type="ECO:0000256" key="1">
    <source>
        <dbReference type="ARBA" id="ARBA00004173"/>
    </source>
</evidence>
<gene>
    <name evidence="8" type="ORF">ANDGO_01021</name>
</gene>
<proteinExistence type="inferred from homology"/>
<evidence type="ECO:0000256" key="7">
    <source>
        <dbReference type="ARBA" id="ARBA00035179"/>
    </source>
</evidence>
<sequence length="114" mass="12211">MLKRLLFVRSFAAKPSAAAPKASKEGGKSSAAVAPKSTIPGGIPINILKTGQDPVLKGVDQYPDWLQPLGAGLPSLPDLLAQPFDSLLPVTRKRLFKLQNRDKIKKANSLLAKK</sequence>
<keyword evidence="3 8" id="KW-0689">Ribosomal protein</keyword>
<evidence type="ECO:0000256" key="3">
    <source>
        <dbReference type="ARBA" id="ARBA00022980"/>
    </source>
</evidence>
<dbReference type="AlphaFoldDB" id="A0A8K0F100"/>
<dbReference type="GO" id="GO:0003735">
    <property type="term" value="F:structural constituent of ribosome"/>
    <property type="evidence" value="ECO:0007669"/>
    <property type="project" value="TreeGrafter"/>
</dbReference>
<evidence type="ECO:0000256" key="6">
    <source>
        <dbReference type="ARBA" id="ARBA00033752"/>
    </source>
</evidence>
<dbReference type="InterPro" id="IPR013870">
    <property type="entry name" value="Ribosomal_mL54"/>
</dbReference>
<keyword evidence="2" id="KW-0809">Transit peptide</keyword>
<accession>A0A8K0F100</accession>
<dbReference type="EMBL" id="VRVR01000016">
    <property type="protein sequence ID" value="KAF0852796.1"/>
    <property type="molecule type" value="Genomic_DNA"/>
</dbReference>
<evidence type="ECO:0000256" key="5">
    <source>
        <dbReference type="ARBA" id="ARBA00023274"/>
    </source>
</evidence>
<keyword evidence="4" id="KW-0496">Mitochondrion</keyword>
<name>A0A8K0F100_ANDGO</name>
<dbReference type="Proteomes" id="UP000799049">
    <property type="component" value="Unassembled WGS sequence"/>
</dbReference>
<reference evidence="8" key="1">
    <citation type="submission" date="2019-09" db="EMBL/GenBank/DDBJ databases">
        <title>The Mitochondrial Proteome of the Jakobid, Andalucia godoyi, a Protist With the Most Gene-Rich and Bacteria-Like Mitochondrial Genome.</title>
        <authorList>
            <person name="Gray M.W."/>
            <person name="Burger G."/>
            <person name="Derelle R."/>
            <person name="Klimes V."/>
            <person name="Leger M."/>
            <person name="Sarrasin M."/>
            <person name="Vlcek C."/>
            <person name="Roger A.J."/>
            <person name="Elias M."/>
            <person name="Lang B.F."/>
        </authorList>
    </citation>
    <scope>NUCLEOTIDE SEQUENCE</scope>
    <source>
        <strain evidence="8">And28</strain>
    </source>
</reference>
<dbReference type="GO" id="GO:0005762">
    <property type="term" value="C:mitochondrial large ribosomal subunit"/>
    <property type="evidence" value="ECO:0007669"/>
    <property type="project" value="TreeGrafter"/>
</dbReference>
<comment type="similarity">
    <text evidence="6">Belongs to the mitochondrion-specific ribosomal protein mL54 family.</text>
</comment>
<evidence type="ECO:0000256" key="4">
    <source>
        <dbReference type="ARBA" id="ARBA00023128"/>
    </source>
</evidence>